<reference evidence="3 4" key="1">
    <citation type="submission" date="2020-10" db="EMBL/GenBank/DDBJ databases">
        <title>The Coptis chinensis genome and diversification of protoberbering-type alkaloids.</title>
        <authorList>
            <person name="Wang B."/>
            <person name="Shu S."/>
            <person name="Song C."/>
            <person name="Liu Y."/>
        </authorList>
    </citation>
    <scope>NUCLEOTIDE SEQUENCE [LARGE SCALE GENOMIC DNA]</scope>
    <source>
        <strain evidence="3">HL-2020</strain>
        <tissue evidence="3">Leaf</tissue>
    </source>
</reference>
<evidence type="ECO:0000256" key="1">
    <source>
        <dbReference type="SAM" id="MobiDB-lite"/>
    </source>
</evidence>
<dbReference type="EMBL" id="JADFTS010000004">
    <property type="protein sequence ID" value="KAF9610317.1"/>
    <property type="molecule type" value="Genomic_DNA"/>
</dbReference>
<name>A0A835I617_9MAGN</name>
<gene>
    <name evidence="3" type="ORF">IFM89_021987</name>
</gene>
<dbReference type="PANTHER" id="PTHR21450:SF35">
    <property type="entry name" value="TRANSCRIPTION FACTOR, PUTATIVE (DUF630 AND DUF632)-RELATED"/>
    <property type="match status" value="1"/>
</dbReference>
<dbReference type="AlphaFoldDB" id="A0A835I617"/>
<protein>
    <recommendedName>
        <fullName evidence="2">DUF632 domain-containing protein</fullName>
    </recommendedName>
</protein>
<accession>A0A835I617</accession>
<proteinExistence type="predicted"/>
<evidence type="ECO:0000313" key="4">
    <source>
        <dbReference type="Proteomes" id="UP000631114"/>
    </source>
</evidence>
<keyword evidence="4" id="KW-1185">Reference proteome</keyword>
<comment type="caution">
    <text evidence="3">The sequence shown here is derived from an EMBL/GenBank/DDBJ whole genome shotgun (WGS) entry which is preliminary data.</text>
</comment>
<dbReference type="OrthoDB" id="1871118at2759"/>
<dbReference type="PANTHER" id="PTHR21450">
    <property type="entry name" value="PROTEIN ALTERED PHOSPHATE STARVATION RESPONSE 1"/>
    <property type="match status" value="1"/>
</dbReference>
<dbReference type="Proteomes" id="UP000631114">
    <property type="component" value="Unassembled WGS sequence"/>
</dbReference>
<dbReference type="InterPro" id="IPR006867">
    <property type="entry name" value="DUF632"/>
</dbReference>
<evidence type="ECO:0000259" key="2">
    <source>
        <dbReference type="Pfam" id="PF04782"/>
    </source>
</evidence>
<dbReference type="Pfam" id="PF04782">
    <property type="entry name" value="DUF632"/>
    <property type="match status" value="1"/>
</dbReference>
<evidence type="ECO:0000313" key="3">
    <source>
        <dbReference type="EMBL" id="KAF9610317.1"/>
    </source>
</evidence>
<organism evidence="3 4">
    <name type="scientific">Coptis chinensis</name>
    <dbReference type="NCBI Taxonomy" id="261450"/>
    <lineage>
        <taxon>Eukaryota</taxon>
        <taxon>Viridiplantae</taxon>
        <taxon>Streptophyta</taxon>
        <taxon>Embryophyta</taxon>
        <taxon>Tracheophyta</taxon>
        <taxon>Spermatophyta</taxon>
        <taxon>Magnoliopsida</taxon>
        <taxon>Ranunculales</taxon>
        <taxon>Ranunculaceae</taxon>
        <taxon>Coptidoideae</taxon>
        <taxon>Coptis</taxon>
    </lineage>
</organism>
<sequence>MAMETLTTSKTLNRHLLMIENCSSPNIKPLCHRLAMMLFWNRLVRKGRIWNQRKSCVRKGRPSEFITHRAKDFLSSIKDIEHRFFRASESGKEVSRMLEASKIRLKSSETKGRSPAIELLAAFHLACCRGDNVIPNEPPQQVTKVITWHRSVSSRSSSSKNPLNSASKDDISDSGSDFVDEFCMITGSHSSTLERLYAWERKLYDEVKASESIRKAYDYWCDHLRQQFARDAKVGD</sequence>
<feature type="region of interest" description="Disordered" evidence="1">
    <location>
        <begin position="153"/>
        <end position="172"/>
    </location>
</feature>
<feature type="domain" description="DUF632" evidence="2">
    <location>
        <begin position="74"/>
        <end position="233"/>
    </location>
</feature>